<keyword evidence="1" id="KW-0732">Signal</keyword>
<feature type="chain" id="PRO_5012958642" evidence="1">
    <location>
        <begin position="35"/>
        <end position="221"/>
    </location>
</feature>
<sequence>MSSVAKSARQSAAVLLSLSALLAASAIGATSASAAPANADDAQAPAGWERVDTELMNELLVEDGAAPLSASSATVEELPWAIESMNTGLFVAAELNYAQPNTGLLRARSDWFNGGWEQYAINFDEVSETITITNKANGLNVATERNFTGASNGLLRARSEGVGSWERYVLYYHEVNDTFAFQSVVNGLFVATERNYTGQLQNALRARSDWINGSWEQFYLW</sequence>
<organism evidence="2 3">
    <name type="scientific">Streptomyces marincola</name>
    <dbReference type="NCBI Taxonomy" id="2878388"/>
    <lineage>
        <taxon>Bacteria</taxon>
        <taxon>Bacillati</taxon>
        <taxon>Actinomycetota</taxon>
        <taxon>Actinomycetes</taxon>
        <taxon>Kitasatosporales</taxon>
        <taxon>Streptomycetaceae</taxon>
        <taxon>Streptomyces</taxon>
    </lineage>
</organism>
<dbReference type="EMBL" id="CP021121">
    <property type="protein sequence ID" value="ARQ68066.1"/>
    <property type="molecule type" value="Genomic_DNA"/>
</dbReference>
<evidence type="ECO:0000313" key="2">
    <source>
        <dbReference type="EMBL" id="ARQ68066.1"/>
    </source>
</evidence>
<keyword evidence="3" id="KW-1185">Reference proteome</keyword>
<proteinExistence type="predicted"/>
<protein>
    <submittedName>
        <fullName evidence="2">Uncharacterized protein</fullName>
    </submittedName>
</protein>
<feature type="signal peptide" evidence="1">
    <location>
        <begin position="1"/>
        <end position="34"/>
    </location>
</feature>
<dbReference type="CDD" id="cd00257">
    <property type="entry name" value="beta-trefoil_FSCN-like"/>
    <property type="match status" value="1"/>
</dbReference>
<evidence type="ECO:0000256" key="1">
    <source>
        <dbReference type="SAM" id="SignalP"/>
    </source>
</evidence>
<dbReference type="Gene3D" id="2.80.10.50">
    <property type="match status" value="1"/>
</dbReference>
<dbReference type="KEGG" id="smao:CAG99_03745"/>
<dbReference type="OrthoDB" id="4321442at2"/>
<gene>
    <name evidence="2" type="ORF">CAG99_03745</name>
</gene>
<dbReference type="SUPFAM" id="SSF50405">
    <property type="entry name" value="Actin-crosslinking proteins"/>
    <property type="match status" value="1"/>
</dbReference>
<accession>A0A1W7CTM3</accession>
<name>A0A1W7CTM3_9ACTN</name>
<evidence type="ECO:0000313" key="3">
    <source>
        <dbReference type="Proteomes" id="UP000194218"/>
    </source>
</evidence>
<reference evidence="2 3" key="1">
    <citation type="submission" date="2017-05" db="EMBL/GenBank/DDBJ databases">
        <title>Complete genome sequence of Streptomyces sp. SCSIO 03032 revealed the diverse biosynthetic pathways for its bioactive secondary metabolites.</title>
        <authorList>
            <person name="Ma L."/>
            <person name="Zhu Y."/>
            <person name="Zhang W."/>
            <person name="Zhang G."/>
            <person name="Tian X."/>
            <person name="Zhang S."/>
            <person name="Zhang C."/>
        </authorList>
    </citation>
    <scope>NUCLEOTIDE SEQUENCE [LARGE SCALE GENOMIC DNA]</scope>
    <source>
        <strain evidence="2 3">SCSIO 03032</strain>
    </source>
</reference>
<dbReference type="Proteomes" id="UP000194218">
    <property type="component" value="Chromosome"/>
</dbReference>
<dbReference type="InterPro" id="IPR008999">
    <property type="entry name" value="Actin-crosslinking"/>
</dbReference>
<dbReference type="AlphaFoldDB" id="A0A1W7CTM3"/>